<organism evidence="2 3">
    <name type="scientific">Mycolicibacterium komossense</name>
    <dbReference type="NCBI Taxonomy" id="1779"/>
    <lineage>
        <taxon>Bacteria</taxon>
        <taxon>Bacillati</taxon>
        <taxon>Actinomycetota</taxon>
        <taxon>Actinomycetes</taxon>
        <taxon>Mycobacteriales</taxon>
        <taxon>Mycobacteriaceae</taxon>
        <taxon>Mycolicibacterium</taxon>
    </lineage>
</organism>
<protein>
    <recommendedName>
        <fullName evidence="4">Integral membrane protein</fullName>
    </recommendedName>
</protein>
<feature type="transmembrane region" description="Helical" evidence="1">
    <location>
        <begin position="65"/>
        <end position="82"/>
    </location>
</feature>
<dbReference type="Proteomes" id="UP001526201">
    <property type="component" value="Unassembled WGS sequence"/>
</dbReference>
<keyword evidence="1" id="KW-1133">Transmembrane helix</keyword>
<name>A0ABT3CEU4_9MYCO</name>
<gene>
    <name evidence="2" type="ORF">H7J73_18505</name>
</gene>
<evidence type="ECO:0008006" key="4">
    <source>
        <dbReference type="Google" id="ProtNLM"/>
    </source>
</evidence>
<keyword evidence="1" id="KW-0472">Membrane</keyword>
<evidence type="ECO:0000313" key="3">
    <source>
        <dbReference type="Proteomes" id="UP001526201"/>
    </source>
</evidence>
<evidence type="ECO:0000256" key="1">
    <source>
        <dbReference type="SAM" id="Phobius"/>
    </source>
</evidence>
<feature type="transmembrane region" description="Helical" evidence="1">
    <location>
        <begin position="25"/>
        <end position="45"/>
    </location>
</feature>
<reference evidence="2 3" key="1">
    <citation type="journal article" date="2022" name="BMC Genomics">
        <title>Comparative genome analysis of mycobacteria focusing on tRNA and non-coding RNA.</title>
        <authorList>
            <person name="Behra P.R.K."/>
            <person name="Pettersson B.M.F."/>
            <person name="Ramesh M."/>
            <person name="Das S."/>
            <person name="Dasgupta S."/>
            <person name="Kirsebom L.A."/>
        </authorList>
    </citation>
    <scope>NUCLEOTIDE SEQUENCE [LARGE SCALE GENOMIC DNA]</scope>
    <source>
        <strain evidence="2 3">DSM 44078</strain>
    </source>
</reference>
<accession>A0ABT3CEU4</accession>
<proteinExistence type="predicted"/>
<feature type="transmembrane region" description="Helical" evidence="1">
    <location>
        <begin position="94"/>
        <end position="114"/>
    </location>
</feature>
<feature type="transmembrane region" description="Helical" evidence="1">
    <location>
        <begin position="126"/>
        <end position="147"/>
    </location>
</feature>
<sequence length="156" mass="16753">MTADRWQRLKNEWGRRLQPGEQSVVIAWSSFTATFAGVRALTHWIHDGHGPSSGGMSLGGHHFHHYNIGIAGLAAIGAVALRGHERHLRHPVTAAAYGTAIALIVDELALLIDLKDVYWARQGRTSVDAAIILTAVGATVAAGLPFWSHARGALRA</sequence>
<evidence type="ECO:0000313" key="2">
    <source>
        <dbReference type="EMBL" id="MCV7228008.1"/>
    </source>
</evidence>
<comment type="caution">
    <text evidence="2">The sequence shown here is derived from an EMBL/GenBank/DDBJ whole genome shotgun (WGS) entry which is preliminary data.</text>
</comment>
<keyword evidence="3" id="KW-1185">Reference proteome</keyword>
<dbReference type="EMBL" id="JACKTY010000031">
    <property type="protein sequence ID" value="MCV7228008.1"/>
    <property type="molecule type" value="Genomic_DNA"/>
</dbReference>
<keyword evidence="1" id="KW-0812">Transmembrane</keyword>